<evidence type="ECO:0000313" key="2">
    <source>
        <dbReference type="EMBL" id="KAJ6683567.1"/>
    </source>
</evidence>
<evidence type="ECO:0000313" key="3">
    <source>
        <dbReference type="Proteomes" id="UP001151529"/>
    </source>
</evidence>
<reference evidence="2" key="2">
    <citation type="journal article" date="2023" name="Int. J. Mol. Sci.">
        <title>De Novo Assembly and Annotation of 11 Diverse Shrub Willow (Salix) Genomes Reveals Novel Gene Organization in Sex-Linked Regions.</title>
        <authorList>
            <person name="Hyden B."/>
            <person name="Feng K."/>
            <person name="Yates T.B."/>
            <person name="Jawdy S."/>
            <person name="Cereghino C."/>
            <person name="Smart L.B."/>
            <person name="Muchero W."/>
        </authorList>
    </citation>
    <scope>NUCLEOTIDE SEQUENCE [LARGE SCALE GENOMIC DNA]</scope>
    <source>
        <tissue evidence="2">Shoot tip</tissue>
    </source>
</reference>
<proteinExistence type="predicted"/>
<dbReference type="AlphaFoldDB" id="A0A9Q0SN57"/>
<comment type="caution">
    <text evidence="2">The sequence shown here is derived from an EMBL/GenBank/DDBJ whole genome shotgun (WGS) entry which is preliminary data.</text>
</comment>
<dbReference type="CDD" id="cd18917">
    <property type="entry name" value="bHLH_AtSAC51_like"/>
    <property type="match status" value="1"/>
</dbReference>
<evidence type="ECO:0000256" key="1">
    <source>
        <dbReference type="SAM" id="MobiDB-lite"/>
    </source>
</evidence>
<feature type="compositionally biased region" description="Acidic residues" evidence="1">
    <location>
        <begin position="265"/>
        <end position="288"/>
    </location>
</feature>
<feature type="region of interest" description="Disordered" evidence="1">
    <location>
        <begin position="265"/>
        <end position="307"/>
    </location>
</feature>
<dbReference type="Proteomes" id="UP001151529">
    <property type="component" value="Chromosome 17"/>
</dbReference>
<keyword evidence="3" id="KW-1185">Reference proteome</keyword>
<dbReference type="Pfam" id="PF23173">
    <property type="entry name" value="bHLH_SAC51"/>
    <property type="match status" value="1"/>
</dbReference>
<dbReference type="PANTHER" id="PTHR36066">
    <property type="entry name" value="TRANSCRIPTION FACTOR BHLH145"/>
    <property type="match status" value="1"/>
</dbReference>
<dbReference type="EMBL" id="JAPFFL010000013">
    <property type="protein sequence ID" value="KAJ6683567.1"/>
    <property type="molecule type" value="Genomic_DNA"/>
</dbReference>
<sequence length="454" mass="51076">MVWQAASQTRFRALKYENGIAGKSSIIVRFIACYRPLLDCQAEYFRHLLKPIKAKLLGNSFVWMVKAEGSWPFPPHSTWKLPNFHCMTTSLDPAQLQCSPECMNPGTCMTSANMTMPGLAVSSIPNLKTQQGNEAYGLPRSSPSNFQNFLATDPYERENFSVFSYGFDREGVRNPIPGCQRTFLVFDQSGNEQRLIYSSFGPPVPKPVAADAKPIPGYFDYNKYAAKMDQTKLKLPEVSEENHFHSEESEMHEDTDEINALLYSDDDYYDENGGGSDDDDDYDSDDDDIRSTGHSPILIKSHGTQEQAEKIVEEVTSSDGPILIKSHGTQERAEKIVEEVTSSDGPNKRQKLIDGEYKKSSLVDTASSVKVERFHGHDDDMESNYAKRQSQEGEMISILSSMQFRKDKIRATLKILESIIPGAKDKEPLLVLDEAIDYLKSLKLKAKTLEVNYP</sequence>
<dbReference type="OrthoDB" id="777433at2759"/>
<protein>
    <recommendedName>
        <fullName evidence="4">BHLH domain-containing protein</fullName>
    </recommendedName>
</protein>
<dbReference type="InterPro" id="IPR037546">
    <property type="entry name" value="SAC51-like"/>
</dbReference>
<dbReference type="PANTHER" id="PTHR36066:SF8">
    <property type="entry name" value="TRANSCRIPTION FACTOR SAC51"/>
    <property type="match status" value="1"/>
</dbReference>
<gene>
    <name evidence="2" type="ORF">OIU85_007272</name>
</gene>
<organism evidence="2 3">
    <name type="scientific">Salix viminalis</name>
    <name type="common">Common osier</name>
    <name type="synonym">Basket willow</name>
    <dbReference type="NCBI Taxonomy" id="40686"/>
    <lineage>
        <taxon>Eukaryota</taxon>
        <taxon>Viridiplantae</taxon>
        <taxon>Streptophyta</taxon>
        <taxon>Embryophyta</taxon>
        <taxon>Tracheophyta</taxon>
        <taxon>Spermatophyta</taxon>
        <taxon>Magnoliopsida</taxon>
        <taxon>eudicotyledons</taxon>
        <taxon>Gunneridae</taxon>
        <taxon>Pentapetalae</taxon>
        <taxon>rosids</taxon>
        <taxon>fabids</taxon>
        <taxon>Malpighiales</taxon>
        <taxon>Salicaceae</taxon>
        <taxon>Saliceae</taxon>
        <taxon>Salix</taxon>
    </lineage>
</organism>
<evidence type="ECO:0008006" key="4">
    <source>
        <dbReference type="Google" id="ProtNLM"/>
    </source>
</evidence>
<accession>A0A9Q0SN57</accession>
<name>A0A9Q0SN57_SALVM</name>
<reference evidence="2" key="1">
    <citation type="submission" date="2022-11" db="EMBL/GenBank/DDBJ databases">
        <authorList>
            <person name="Hyden B.L."/>
            <person name="Feng K."/>
            <person name="Yates T."/>
            <person name="Jawdy S."/>
            <person name="Smart L.B."/>
            <person name="Muchero W."/>
        </authorList>
    </citation>
    <scope>NUCLEOTIDE SEQUENCE</scope>
    <source>
        <tissue evidence="2">Shoot tip</tissue>
    </source>
</reference>